<feature type="coiled-coil region" evidence="1">
    <location>
        <begin position="523"/>
        <end position="550"/>
    </location>
</feature>
<dbReference type="EMBL" id="BSXW01000289">
    <property type="protein sequence ID" value="GMF17605.1"/>
    <property type="molecule type" value="Genomic_DNA"/>
</dbReference>
<keyword evidence="3" id="KW-1185">Reference proteome</keyword>
<keyword evidence="1" id="KW-0175">Coiled coil</keyword>
<name>A0A9W6TQ36_9STRA</name>
<feature type="coiled-coil region" evidence="1">
    <location>
        <begin position="304"/>
        <end position="359"/>
    </location>
</feature>
<dbReference type="Proteomes" id="UP001165083">
    <property type="component" value="Unassembled WGS sequence"/>
</dbReference>
<accession>A0A9W6TQ36</accession>
<dbReference type="OrthoDB" id="192163at2759"/>
<organism evidence="2 3">
    <name type="scientific">Phytophthora lilii</name>
    <dbReference type="NCBI Taxonomy" id="2077276"/>
    <lineage>
        <taxon>Eukaryota</taxon>
        <taxon>Sar</taxon>
        <taxon>Stramenopiles</taxon>
        <taxon>Oomycota</taxon>
        <taxon>Peronosporomycetes</taxon>
        <taxon>Peronosporales</taxon>
        <taxon>Peronosporaceae</taxon>
        <taxon>Phytophthora</taxon>
    </lineage>
</organism>
<protein>
    <submittedName>
        <fullName evidence="2">Unnamed protein product</fullName>
    </submittedName>
</protein>
<proteinExistence type="predicted"/>
<sequence>MLWCAELWEEEEEGNEEEDDEEDLADKQELMRGYQMLGPLVDQAKDAARQFKETALVEGKKALATAWKYAELPPLRNRRLLRQHVAHVHEMDAETQKYSRIHQRVREELDEARQMEEELHFGLKKRNKRHAPLLNRFQELKEEADRVQQAQLAEEIEQRRRERIDKAMQEKQRQLAEKKQKAERLIVQRRQRNMKFWQKQLEQAREFAAQQTFEQERKEEFDKKVEEIQEEIRMVQEEESADAKRKFDRLQTASSIGIFDTAYEPGEWNSAIDGGHQTGLDEYTVGISTSRGFIVENEKKRIEFMEIQSKLSLLREKLEQVEHAKANLGLDLRTIFERKDHLLQEIRQVRAEQDDLNEVLAGPPRRDPSEDEKQQFHTLVTRRAAYMKQLGDLDSRIGSIQKRTAIVHRSETSFLPMLREAEEQMYKIQAEVDAIDKARHELPMVVGKGIFQAEGVPNIVDGVEASGIPSEINKSFTDPTKLLNQITLESKYEILKSAVPPVNEHYKKAKTQAIEAWKVNEFRSLAEQDLDSAKARLVKIRDRYVDLQNNALRSDIVHAIQKYHVRRIEWWGHQMPTKSMGLAYYIEQNVISLAEGEVAGKITGCFHLPKRCAYTIRMNVSIQNALVDAASGDNPETAKIPEDWKFYIGAEIDSLQQYTFRDLGGKVCA</sequence>
<evidence type="ECO:0000256" key="1">
    <source>
        <dbReference type="SAM" id="Coils"/>
    </source>
</evidence>
<evidence type="ECO:0000313" key="2">
    <source>
        <dbReference type="EMBL" id="GMF17605.1"/>
    </source>
</evidence>
<dbReference type="AlphaFoldDB" id="A0A9W6TQ36"/>
<evidence type="ECO:0000313" key="3">
    <source>
        <dbReference type="Proteomes" id="UP001165083"/>
    </source>
</evidence>
<reference evidence="2" key="1">
    <citation type="submission" date="2023-04" db="EMBL/GenBank/DDBJ databases">
        <title>Phytophthora lilii NBRC 32176.</title>
        <authorList>
            <person name="Ichikawa N."/>
            <person name="Sato H."/>
            <person name="Tonouchi N."/>
        </authorList>
    </citation>
    <scope>NUCLEOTIDE SEQUENCE</scope>
    <source>
        <strain evidence="2">NBRC 32176</strain>
    </source>
</reference>
<gene>
    <name evidence="2" type="ORF">Plil01_000646500</name>
</gene>
<comment type="caution">
    <text evidence="2">The sequence shown here is derived from an EMBL/GenBank/DDBJ whole genome shotgun (WGS) entry which is preliminary data.</text>
</comment>
<feature type="coiled-coil region" evidence="1">
    <location>
        <begin position="98"/>
        <end position="238"/>
    </location>
</feature>